<accession>A0ABV1JA86</accession>
<proteinExistence type="predicted"/>
<name>A0ABV1JA86_9ACTN</name>
<keyword evidence="1 3" id="KW-0436">Ligase</keyword>
<protein>
    <submittedName>
        <fullName evidence="3">Biotin--[acetyl-CoA-carboxylase] ligase</fullName>
        <ecNumber evidence="3">6.3.4.15</ecNumber>
    </submittedName>
</protein>
<dbReference type="PANTHER" id="PTHR12835:SF5">
    <property type="entry name" value="BIOTIN--PROTEIN LIGASE"/>
    <property type="match status" value="1"/>
</dbReference>
<dbReference type="RefSeq" id="WP_349227144.1">
    <property type="nucleotide sequence ID" value="NZ_JBBNOP010000002.1"/>
</dbReference>
<reference evidence="3 4" key="1">
    <citation type="submission" date="2024-04" db="EMBL/GenBank/DDBJ databases">
        <title>Human intestinal bacterial collection.</title>
        <authorList>
            <person name="Pauvert C."/>
            <person name="Hitch T.C.A."/>
            <person name="Clavel T."/>
        </authorList>
    </citation>
    <scope>NUCLEOTIDE SEQUENCE [LARGE SCALE GENOMIC DNA]</scope>
    <source>
        <strain evidence="3 4">CLA-KB-H42</strain>
    </source>
</reference>
<comment type="caution">
    <text evidence="3">The sequence shown here is derived from an EMBL/GenBank/DDBJ whole genome shotgun (WGS) entry which is preliminary data.</text>
</comment>
<dbReference type="PROSITE" id="PS51733">
    <property type="entry name" value="BPL_LPL_CATALYTIC"/>
    <property type="match status" value="1"/>
</dbReference>
<organism evidence="3 4">
    <name type="scientific">Raoultibacter massiliensis</name>
    <dbReference type="NCBI Taxonomy" id="1852371"/>
    <lineage>
        <taxon>Bacteria</taxon>
        <taxon>Bacillati</taxon>
        <taxon>Actinomycetota</taxon>
        <taxon>Coriobacteriia</taxon>
        <taxon>Eggerthellales</taxon>
        <taxon>Eggerthellaceae</taxon>
        <taxon>Raoultibacter</taxon>
    </lineage>
</organism>
<dbReference type="NCBIfam" id="TIGR00121">
    <property type="entry name" value="birA_ligase"/>
    <property type="match status" value="1"/>
</dbReference>
<evidence type="ECO:0000313" key="4">
    <source>
        <dbReference type="Proteomes" id="UP001487305"/>
    </source>
</evidence>
<dbReference type="InterPro" id="IPR004143">
    <property type="entry name" value="BPL_LPL_catalytic"/>
</dbReference>
<sequence length="299" mass="31469">MLDAQAIAMAARPTRIPYACRCFDEIDSTNEEVKRRIEKGEPEGTVATALVQTGGYGRQGRRWASPAGSLYLSLLLRPLDHGVAAKDLPTLSLAVALAVHDVLASFSDDAGVVVKWPNDVLCSQGKLCGISLEAVRQAVCIGIGINVFEPAEVPELTGSFGPAYLERIADLSVLHRFKGEDACSDALPFGGKRACAAAFDDAGRLSVGACSVLEDVAGRLLASVDRLYAQWLHGGFAALVDEYNAHAYLTGRSVGIASMNGDVVARGEVVRTDERGCLVLRDAGGAECAIASGEAHVVL</sequence>
<feature type="domain" description="BPL/LPL catalytic" evidence="2">
    <location>
        <begin position="5"/>
        <end position="203"/>
    </location>
</feature>
<dbReference type="EMBL" id="JBBNOP010000002">
    <property type="protein sequence ID" value="MEQ3361989.1"/>
    <property type="molecule type" value="Genomic_DNA"/>
</dbReference>
<evidence type="ECO:0000259" key="2">
    <source>
        <dbReference type="PROSITE" id="PS51733"/>
    </source>
</evidence>
<dbReference type="InterPro" id="IPR004408">
    <property type="entry name" value="Biotin_CoA_COase_ligase"/>
</dbReference>
<dbReference type="PANTHER" id="PTHR12835">
    <property type="entry name" value="BIOTIN PROTEIN LIGASE"/>
    <property type="match status" value="1"/>
</dbReference>
<keyword evidence="4" id="KW-1185">Reference proteome</keyword>
<dbReference type="Pfam" id="PF03099">
    <property type="entry name" value="BPL_LplA_LipB"/>
    <property type="match status" value="1"/>
</dbReference>
<dbReference type="CDD" id="cd16442">
    <property type="entry name" value="BPL"/>
    <property type="match status" value="1"/>
</dbReference>
<dbReference type="InterPro" id="IPR045864">
    <property type="entry name" value="aa-tRNA-synth_II/BPL/LPL"/>
</dbReference>
<gene>
    <name evidence="3" type="ORF">AAA083_03245</name>
</gene>
<dbReference type="SUPFAM" id="SSF55681">
    <property type="entry name" value="Class II aaRS and biotin synthetases"/>
    <property type="match status" value="1"/>
</dbReference>
<dbReference type="GO" id="GO:0004077">
    <property type="term" value="F:biotin--[biotin carboxyl-carrier protein] ligase activity"/>
    <property type="evidence" value="ECO:0007669"/>
    <property type="project" value="UniProtKB-EC"/>
</dbReference>
<dbReference type="EC" id="6.3.4.15" evidence="3"/>
<evidence type="ECO:0000256" key="1">
    <source>
        <dbReference type="ARBA" id="ARBA00022598"/>
    </source>
</evidence>
<dbReference type="Proteomes" id="UP001487305">
    <property type="component" value="Unassembled WGS sequence"/>
</dbReference>
<evidence type="ECO:0000313" key="3">
    <source>
        <dbReference type="EMBL" id="MEQ3361989.1"/>
    </source>
</evidence>
<dbReference type="Gene3D" id="3.30.930.10">
    <property type="entry name" value="Bira Bifunctional Protein, Domain 2"/>
    <property type="match status" value="1"/>
</dbReference>